<dbReference type="NCBIfam" id="NF004014">
    <property type="entry name" value="PRK05477.1-4"/>
    <property type="match status" value="1"/>
</dbReference>
<evidence type="ECO:0000256" key="8">
    <source>
        <dbReference type="ARBA" id="ARBA00047913"/>
    </source>
</evidence>
<evidence type="ECO:0000256" key="5">
    <source>
        <dbReference type="ARBA" id="ARBA00022917"/>
    </source>
</evidence>
<dbReference type="Proteomes" id="UP000612055">
    <property type="component" value="Unassembled WGS sequence"/>
</dbReference>
<dbReference type="InterPro" id="IPR023168">
    <property type="entry name" value="GatB_Yqey_C_2"/>
</dbReference>
<evidence type="ECO:0000256" key="3">
    <source>
        <dbReference type="ARBA" id="ARBA00022741"/>
    </source>
</evidence>
<dbReference type="SUPFAM" id="SSF89095">
    <property type="entry name" value="GatB/YqeY motif"/>
    <property type="match status" value="1"/>
</dbReference>
<feature type="region of interest" description="Disordered" evidence="10">
    <location>
        <begin position="33"/>
        <end position="84"/>
    </location>
</feature>
<evidence type="ECO:0000256" key="4">
    <source>
        <dbReference type="ARBA" id="ARBA00022840"/>
    </source>
</evidence>
<dbReference type="GO" id="GO:0030956">
    <property type="term" value="C:glutamyl-tRNA(Gln) amidotransferase complex"/>
    <property type="evidence" value="ECO:0007669"/>
    <property type="project" value="UniProtKB-UniRule"/>
</dbReference>
<dbReference type="PANTHER" id="PTHR11659:SF0">
    <property type="entry name" value="GLUTAMYL-TRNA(GLN) AMIDOTRANSFERASE SUBUNIT B, MITOCHONDRIAL"/>
    <property type="match status" value="1"/>
</dbReference>
<evidence type="ECO:0000256" key="7">
    <source>
        <dbReference type="ARBA" id="ARBA00047380"/>
    </source>
</evidence>
<comment type="function">
    <text evidence="9">Allows the formation of correctly charged Gln-tRNA(Gln) through the transamidation of misacylated Glu-tRNA(Gln) in chloroplasts and mitochondria. The reaction takes place in the presence of glutamine and ATP through an activated gamma-phospho-Glu-tRNA(Gln).</text>
</comment>
<dbReference type="GO" id="GO:0009507">
    <property type="term" value="C:chloroplast"/>
    <property type="evidence" value="ECO:0007669"/>
    <property type="project" value="UniProtKB-SubCell"/>
</dbReference>
<protein>
    <recommendedName>
        <fullName evidence="9">Glutamyl-tRNA(Gln) amidotransferase subunit B, chloroplastic/mitochondrial</fullName>
        <shortName evidence="9">Glu-AdT subunit B</shortName>
        <ecNumber evidence="9">6.3.5.-</ecNumber>
    </recommendedName>
</protein>
<dbReference type="Pfam" id="PF02637">
    <property type="entry name" value="GatB_Yqey"/>
    <property type="match status" value="1"/>
</dbReference>
<dbReference type="GO" id="GO:0070681">
    <property type="term" value="P:glutaminyl-tRNAGln biosynthesis via transamidation"/>
    <property type="evidence" value="ECO:0007669"/>
    <property type="project" value="UniProtKB-UniRule"/>
</dbReference>
<comment type="catalytic activity">
    <reaction evidence="8 9">
        <text>L-glutamyl-tRNA(Gln) + L-glutamine + ATP + H2O = L-glutaminyl-tRNA(Gln) + L-glutamate + ADP + phosphate + H(+)</text>
        <dbReference type="Rhea" id="RHEA:17521"/>
        <dbReference type="Rhea" id="RHEA-COMP:9681"/>
        <dbReference type="Rhea" id="RHEA-COMP:9684"/>
        <dbReference type="ChEBI" id="CHEBI:15377"/>
        <dbReference type="ChEBI" id="CHEBI:15378"/>
        <dbReference type="ChEBI" id="CHEBI:29985"/>
        <dbReference type="ChEBI" id="CHEBI:30616"/>
        <dbReference type="ChEBI" id="CHEBI:43474"/>
        <dbReference type="ChEBI" id="CHEBI:58359"/>
        <dbReference type="ChEBI" id="CHEBI:78520"/>
        <dbReference type="ChEBI" id="CHEBI:78521"/>
        <dbReference type="ChEBI" id="CHEBI:456216"/>
    </reaction>
</comment>
<evidence type="ECO:0000256" key="6">
    <source>
        <dbReference type="ARBA" id="ARBA00023128"/>
    </source>
</evidence>
<dbReference type="InterPro" id="IPR004413">
    <property type="entry name" value="GatB"/>
</dbReference>
<dbReference type="GO" id="GO:0005524">
    <property type="term" value="F:ATP binding"/>
    <property type="evidence" value="ECO:0007669"/>
    <property type="project" value="UniProtKB-KW"/>
</dbReference>
<feature type="compositionally biased region" description="Low complexity" evidence="10">
    <location>
        <begin position="33"/>
        <end position="66"/>
    </location>
</feature>
<dbReference type="InterPro" id="IPR017958">
    <property type="entry name" value="Gln-tRNA_amidoTrfase_suB_CS"/>
</dbReference>
<dbReference type="GO" id="GO:0005739">
    <property type="term" value="C:mitochondrion"/>
    <property type="evidence" value="ECO:0007669"/>
    <property type="project" value="UniProtKB-SubCell"/>
</dbReference>
<dbReference type="HAMAP" id="MF_00121">
    <property type="entry name" value="GatB"/>
    <property type="match status" value="1"/>
</dbReference>
<dbReference type="EC" id="6.3.5.-" evidence="9"/>
<comment type="caution">
    <text evidence="12">The sequence shown here is derived from an EMBL/GenBank/DDBJ whole genome shotgun (WGS) entry which is preliminary data.</text>
</comment>
<dbReference type="OrthoDB" id="1722066at2759"/>
<dbReference type="Pfam" id="PF02934">
    <property type="entry name" value="GatB_N"/>
    <property type="match status" value="1"/>
</dbReference>
<dbReference type="PANTHER" id="PTHR11659">
    <property type="entry name" value="GLUTAMYL-TRNA GLN AMIDOTRANSFERASE SUBUNIT B MITOCHONDRIAL AND PROKARYOTIC PET112-RELATED"/>
    <property type="match status" value="1"/>
</dbReference>
<keyword evidence="2 9" id="KW-0436">Ligase</keyword>
<dbReference type="SMART" id="SM00845">
    <property type="entry name" value="GatB_Yqey"/>
    <property type="match status" value="1"/>
</dbReference>
<evidence type="ECO:0000256" key="10">
    <source>
        <dbReference type="SAM" id="MobiDB-lite"/>
    </source>
</evidence>
<dbReference type="GO" id="GO:0032543">
    <property type="term" value="P:mitochondrial translation"/>
    <property type="evidence" value="ECO:0007669"/>
    <property type="project" value="UniProtKB-UniRule"/>
</dbReference>
<dbReference type="InterPro" id="IPR018027">
    <property type="entry name" value="Asn/Gln_amidotransferase"/>
</dbReference>
<gene>
    <name evidence="9" type="primary">GATB</name>
    <name evidence="12" type="ORF">HYH03_009491</name>
</gene>
<reference evidence="12" key="1">
    <citation type="journal article" date="2020" name="bioRxiv">
        <title>Comparative genomics of Chlamydomonas.</title>
        <authorList>
            <person name="Craig R.J."/>
            <person name="Hasan A.R."/>
            <person name="Ness R.W."/>
            <person name="Keightley P.D."/>
        </authorList>
    </citation>
    <scope>NUCLEOTIDE SEQUENCE</scope>
    <source>
        <strain evidence="12">CCAP 11/70</strain>
    </source>
</reference>
<keyword evidence="3 9" id="KW-0547">Nucleotide-binding</keyword>
<keyword evidence="13" id="KW-1185">Reference proteome</keyword>
<keyword evidence="4 9" id="KW-0067">ATP-binding</keyword>
<keyword evidence="6 9" id="KW-0496">Mitochondrion</keyword>
<dbReference type="Gene3D" id="1.10.10.410">
    <property type="match status" value="1"/>
</dbReference>
<feature type="domain" description="Asn/Gln amidotransferase" evidence="11">
    <location>
        <begin position="456"/>
        <end position="605"/>
    </location>
</feature>
<dbReference type="AlphaFoldDB" id="A0A836BYH9"/>
<dbReference type="InterPro" id="IPR017959">
    <property type="entry name" value="Asn/Gln-tRNA_amidoTrfase_suB/E"/>
</dbReference>
<evidence type="ECO:0000256" key="9">
    <source>
        <dbReference type="HAMAP-Rule" id="MF_03147"/>
    </source>
</evidence>
<keyword evidence="9" id="KW-0934">Plastid</keyword>
<evidence type="ECO:0000313" key="12">
    <source>
        <dbReference type="EMBL" id="KAG2492249.1"/>
    </source>
</evidence>
<evidence type="ECO:0000256" key="2">
    <source>
        <dbReference type="ARBA" id="ARBA00022598"/>
    </source>
</evidence>
<dbReference type="FunFam" id="1.10.10.410:FF:000001">
    <property type="entry name" value="Aspartyl/glutamyl-tRNA(Asn/Gln) amidotransferase subunit B"/>
    <property type="match status" value="1"/>
</dbReference>
<dbReference type="EMBL" id="JAEHOE010000046">
    <property type="protein sequence ID" value="KAG2492249.1"/>
    <property type="molecule type" value="Genomic_DNA"/>
</dbReference>
<evidence type="ECO:0000259" key="11">
    <source>
        <dbReference type="SMART" id="SM00845"/>
    </source>
</evidence>
<comment type="subunit">
    <text evidence="9">Subunit of the heterotrimeric GatCAB amidotransferase (AdT) complex, composed of A, B and C subunits.</text>
</comment>
<keyword evidence="5 9" id="KW-0648">Protein biosynthesis</keyword>
<dbReference type="NCBIfam" id="TIGR00133">
    <property type="entry name" value="gatB"/>
    <property type="match status" value="1"/>
</dbReference>
<comment type="similarity">
    <text evidence="1 9">Belongs to the GatB/GatE family. GatB subfamily.</text>
</comment>
<proteinExistence type="inferred from homology"/>
<organism evidence="12 13">
    <name type="scientific">Edaphochlamys debaryana</name>
    <dbReference type="NCBI Taxonomy" id="47281"/>
    <lineage>
        <taxon>Eukaryota</taxon>
        <taxon>Viridiplantae</taxon>
        <taxon>Chlorophyta</taxon>
        <taxon>core chlorophytes</taxon>
        <taxon>Chlorophyceae</taxon>
        <taxon>CS clade</taxon>
        <taxon>Chlamydomonadales</taxon>
        <taxon>Chlamydomonadales incertae sedis</taxon>
        <taxon>Edaphochlamys</taxon>
    </lineage>
</organism>
<sequence>MRSTTALSSASAAQCTLRVSPLVGPLPPAMAPTPFTAASTTHRGRASARLLASASSPSSASSTPSAWPRGVAAPAQTPGPAPLRPRASLTAALAAATAPARGPVAVRTAATAGPAAPTAQGTEVDFEAVIGIECHVQLLTATKAFCACPNQFGAEPNTHVCPVCLGHPGTLPVPNAEAVTLAVRAGLALGCDIARASKFDRKQYFYPDLPKGYQISQYDEPICSGGRLEAEVDGVQKSFGIIRAHLEEDAGKIVYAGAERLSGADYSLVDYNRAGVPLLEIVSEPDMRSGRDAAAYGEELRRVLRTCGVTDGNMSEGSMRVDVNVSVRPRGSPVYGTRVEIKNMNSFSNMQKAIDFEIDRQVALIKAGRGSEIVMETRLWDEIKLVTKTMRKKEGLADYRYFPEPDLPPLQVTDEFIEQVKASMPELPAAKRARYLSYGLTKGDVAVLTEETATSALYDAVLALGAPTKQAANWIQGDVMAYCKEAKIGMDALQISPAALAEMISLIEGGTISGKIAKDVLPDLLQGKGNKGVKSYIESRGLLMISDEGAVAAMIEKVLQANPKQLEEYRGGKTKLQGFFEGQVMKESKGRVNPGLMKEVLLRMLKGE</sequence>
<comment type="catalytic activity">
    <reaction evidence="7">
        <text>L-aspartyl-tRNA(Asn) + L-glutamine + ATP + H2O = L-asparaginyl-tRNA(Asn) + L-glutamate + ADP + phosphate + 2 H(+)</text>
        <dbReference type="Rhea" id="RHEA:14513"/>
        <dbReference type="Rhea" id="RHEA-COMP:9674"/>
        <dbReference type="Rhea" id="RHEA-COMP:9677"/>
        <dbReference type="ChEBI" id="CHEBI:15377"/>
        <dbReference type="ChEBI" id="CHEBI:15378"/>
        <dbReference type="ChEBI" id="CHEBI:29985"/>
        <dbReference type="ChEBI" id="CHEBI:30616"/>
        <dbReference type="ChEBI" id="CHEBI:43474"/>
        <dbReference type="ChEBI" id="CHEBI:58359"/>
        <dbReference type="ChEBI" id="CHEBI:78515"/>
        <dbReference type="ChEBI" id="CHEBI:78516"/>
        <dbReference type="ChEBI" id="CHEBI:456216"/>
    </reaction>
</comment>
<dbReference type="NCBIfam" id="NF004012">
    <property type="entry name" value="PRK05477.1-2"/>
    <property type="match status" value="1"/>
</dbReference>
<dbReference type="InterPro" id="IPR014746">
    <property type="entry name" value="Gln_synth/guanido_kin_cat_dom"/>
</dbReference>
<dbReference type="GO" id="GO:0050567">
    <property type="term" value="F:glutaminyl-tRNA synthase (glutamine-hydrolyzing) activity"/>
    <property type="evidence" value="ECO:0007669"/>
    <property type="project" value="UniProtKB-UniRule"/>
</dbReference>
<name>A0A836BYH9_9CHLO</name>
<dbReference type="SUPFAM" id="SSF55931">
    <property type="entry name" value="Glutamine synthetase/guanido kinase"/>
    <property type="match status" value="1"/>
</dbReference>
<evidence type="ECO:0000256" key="1">
    <source>
        <dbReference type="ARBA" id="ARBA00005306"/>
    </source>
</evidence>
<dbReference type="InterPro" id="IPR003789">
    <property type="entry name" value="Asn/Gln_tRNA_amidoTrase-B-like"/>
</dbReference>
<dbReference type="PROSITE" id="PS01234">
    <property type="entry name" value="GATB"/>
    <property type="match status" value="1"/>
</dbReference>
<dbReference type="InterPro" id="IPR006075">
    <property type="entry name" value="Asn/Gln-tRNA_Trfase_suB/E_cat"/>
</dbReference>
<comment type="subcellular location">
    <subcellularLocation>
        <location evidence="9">Mitochondrion</location>
    </subcellularLocation>
    <subcellularLocation>
        <location evidence="9">Plastid</location>
        <location evidence="9">Chloroplast</location>
    </subcellularLocation>
</comment>
<accession>A0A836BYH9</accession>
<keyword evidence="9" id="KW-0150">Chloroplast</keyword>
<evidence type="ECO:0000313" key="13">
    <source>
        <dbReference type="Proteomes" id="UP000612055"/>
    </source>
</evidence>